<evidence type="ECO:0000313" key="1">
    <source>
        <dbReference type="EMBL" id="WAZ22751.1"/>
    </source>
</evidence>
<name>A0ABY7KJ44_9ACTN</name>
<dbReference type="Proteomes" id="UP001164439">
    <property type="component" value="Chromosome"/>
</dbReference>
<protein>
    <submittedName>
        <fullName evidence="1">Uncharacterized protein</fullName>
    </submittedName>
</protein>
<sequence>MSLSRIVLPSGRPVDLMELQLSSTYGGMLEGYPCAIVNKMKITGLLRSAERAFPSSPVHLIPPVREYPDDYSGAFGPVEVIPKVACLGSFRSTAVDPSLDPVLHRSHLTVAWFQPTPQTPSGSVDDHPLRELAWEELAEDHEL</sequence>
<dbReference type="RefSeq" id="WP_269660349.1">
    <property type="nucleotide sequence ID" value="NZ_CP114413.1"/>
</dbReference>
<gene>
    <name evidence="1" type="ORF">STRCI_004042</name>
</gene>
<reference evidence="1" key="1">
    <citation type="submission" date="2022-12" db="EMBL/GenBank/DDBJ databases">
        <authorList>
            <person name="Ruckert C."/>
            <person name="Busche T."/>
            <person name="Kalinowski J."/>
            <person name="Wittmann C."/>
        </authorList>
    </citation>
    <scope>NUCLEOTIDE SEQUENCE</scope>
    <source>
        <strain evidence="1">DSM 40467</strain>
    </source>
</reference>
<dbReference type="EMBL" id="CP114413">
    <property type="protein sequence ID" value="WAZ22751.1"/>
    <property type="molecule type" value="Genomic_DNA"/>
</dbReference>
<evidence type="ECO:0000313" key="2">
    <source>
        <dbReference type="Proteomes" id="UP001164439"/>
    </source>
</evidence>
<proteinExistence type="predicted"/>
<accession>A0ABY7KJ44</accession>
<organism evidence="1 2">
    <name type="scientific">Streptomyces cinnabarinus</name>
    <dbReference type="NCBI Taxonomy" id="67287"/>
    <lineage>
        <taxon>Bacteria</taxon>
        <taxon>Bacillati</taxon>
        <taxon>Actinomycetota</taxon>
        <taxon>Actinomycetes</taxon>
        <taxon>Kitasatosporales</taxon>
        <taxon>Streptomycetaceae</taxon>
        <taxon>Streptomyces</taxon>
    </lineage>
</organism>
<keyword evidence="2" id="KW-1185">Reference proteome</keyword>